<dbReference type="PANTHER" id="PTHR32305">
    <property type="match status" value="1"/>
</dbReference>
<protein>
    <submittedName>
        <fullName evidence="4">YD repeat protein</fullName>
    </submittedName>
</protein>
<dbReference type="InterPro" id="IPR022385">
    <property type="entry name" value="Rhs_assc_core"/>
</dbReference>
<dbReference type="NCBIfam" id="TIGR03696">
    <property type="entry name" value="Rhs_assc_core"/>
    <property type="match status" value="1"/>
</dbReference>
<proteinExistence type="predicted"/>
<evidence type="ECO:0000256" key="2">
    <source>
        <dbReference type="SAM" id="MobiDB-lite"/>
    </source>
</evidence>
<evidence type="ECO:0000313" key="4">
    <source>
        <dbReference type="EMBL" id="EER62092.1"/>
    </source>
</evidence>
<gene>
    <name evidence="4" type="ORF">AcdelDRAFT_0369</name>
</gene>
<dbReference type="Pfam" id="PF05593">
    <property type="entry name" value="RHS_repeat"/>
    <property type="match status" value="3"/>
</dbReference>
<evidence type="ECO:0000313" key="5">
    <source>
        <dbReference type="Proteomes" id="UP000003856"/>
    </source>
</evidence>
<dbReference type="PANTHER" id="PTHR32305:SF15">
    <property type="entry name" value="PROTEIN RHSA-RELATED"/>
    <property type="match status" value="1"/>
</dbReference>
<dbReference type="PATRIC" id="fig|573060.9.peg.4881"/>
<accession>C5T0D9</accession>
<feature type="region of interest" description="Disordered" evidence="2">
    <location>
        <begin position="274"/>
        <end position="293"/>
    </location>
</feature>
<dbReference type="InterPro" id="IPR056823">
    <property type="entry name" value="TEN-like_YD-shell"/>
</dbReference>
<dbReference type="AlphaFoldDB" id="C5T0D9"/>
<comment type="caution">
    <text evidence="4">The sequence shown here is derived from an EMBL/GenBank/DDBJ whole genome shotgun (WGS) entry which is preliminary data.</text>
</comment>
<organism evidence="4 5">
    <name type="scientific">Acidovorax delafieldii 2AN</name>
    <dbReference type="NCBI Taxonomy" id="573060"/>
    <lineage>
        <taxon>Bacteria</taxon>
        <taxon>Pseudomonadati</taxon>
        <taxon>Pseudomonadota</taxon>
        <taxon>Betaproteobacteria</taxon>
        <taxon>Burkholderiales</taxon>
        <taxon>Comamonadaceae</taxon>
        <taxon>Acidovorax</taxon>
    </lineage>
</organism>
<reference evidence="4 5" key="1">
    <citation type="submission" date="2009-05" db="EMBL/GenBank/DDBJ databases">
        <title>The draft genome of Acidovorax delafieldii 2AN.</title>
        <authorList>
            <consortium name="US DOE Joint Genome Institute (JGI-PGF)"/>
            <person name="Lucas S."/>
            <person name="Copeland A."/>
            <person name="Lapidus A."/>
            <person name="Glavina del Rio T."/>
            <person name="Tice H."/>
            <person name="Bruce D."/>
            <person name="Goodwin L."/>
            <person name="Pitluck S."/>
            <person name="Larimer F."/>
            <person name="Land M.L."/>
            <person name="Hauser L."/>
            <person name="Shelobolina E.S."/>
            <person name="Picardal F."/>
            <person name="Roden E."/>
            <person name="Emerson D."/>
        </authorList>
    </citation>
    <scope>NUCLEOTIDE SEQUENCE [LARGE SCALE GENOMIC DNA]</scope>
    <source>
        <strain evidence="4 5">2AN</strain>
    </source>
</reference>
<dbReference type="InterPro" id="IPR050708">
    <property type="entry name" value="T6SS_VgrG/RHS"/>
</dbReference>
<evidence type="ECO:0000256" key="1">
    <source>
        <dbReference type="ARBA" id="ARBA00022737"/>
    </source>
</evidence>
<keyword evidence="1" id="KW-0677">Repeat</keyword>
<dbReference type="InterPro" id="IPR031325">
    <property type="entry name" value="RHS_repeat"/>
</dbReference>
<name>C5T0D9_ACIDE</name>
<dbReference type="Gene3D" id="2.180.10.10">
    <property type="entry name" value="RHS repeat-associated core"/>
    <property type="match status" value="2"/>
</dbReference>
<feature type="domain" description="Teneurin-like YD-shell" evidence="3">
    <location>
        <begin position="491"/>
        <end position="833"/>
    </location>
</feature>
<dbReference type="InterPro" id="IPR006530">
    <property type="entry name" value="YD"/>
</dbReference>
<dbReference type="Proteomes" id="UP000003856">
    <property type="component" value="Unassembled WGS sequence"/>
</dbReference>
<dbReference type="NCBIfam" id="TIGR01643">
    <property type="entry name" value="YD_repeat_2x"/>
    <property type="match status" value="3"/>
</dbReference>
<dbReference type="EMBL" id="ACQT01000004">
    <property type="protein sequence ID" value="EER62092.1"/>
    <property type="molecule type" value="Genomic_DNA"/>
</dbReference>
<sequence>MEQETADANGSNGFSAQLAPGAPQRVWSWTYNEDAQVLTEQDPAGGVTQYAYYAATTQTATRGDLRSVTDSAGRVTSFTRYDPHGNVLEQIAPTGLVTSYTYDQRQRLTSISGDGATFLMTYQPTGQLKTLTQPDGYKITYEYDTAQRLIGWADNRGGTGSYALNAMGKRTQEQILDSAGSTAFALSRTIDSFNRISTETVGGNQTVAYSYNGSSDLVGRTNALSQSTSYTFDNLRRLATEKDPLGTQASLVYDAGDAITRATDFKGVATSYERDARGNAKGETSADAGAQSAQYDTLGLPKQVTDALGRATTITRDALGRPTLLQYADNTSTTLRYDLAGLTYNAPGAPQASIGYLSEVQDAGVTTRYQRDLLGRITRKTQLLANDEGTGSTRSISYTYIPAGQGGAGQIASVTYASGRQLTHQYDATGRLTGMQWNGQPLLANITWNALGQPTGWQWSGFASGPGSSTVLEEIREYTSAGQLAGSALLDLTWDTAGRIRQIKQQHMLPGTAQAQQAVITSAYNYDATGHLTASAHSGPPGLALPSGDSLSDTIGMDSIGYAWDANGNRSQTYYSATTSAGAATLQRVYQGTSGGNQLRSYTETLQLPGSLAQTTSTTYTYDATGALTKKGDSYLHYGVDGRIGKASASADPGNVQAVSYRYNALGQRVIKSDARLSTTSPLTQQTVYDEDGIGSTVLGQYSNRRSATSTAPAGETDTTEIIYLPTASGPMPIAAQINGRLYAIDADHLNTPRRMTNQQGQVVWQWLITGFGEVQPTTAAAGYKHDGQGTAYGEAVAFDLRYPGQQWDAETKLAYNLHRYYDAATGRYIQADPIGLGGGWNRFGYVGGNPLSFVDPVGLQFLDLTTLAGARRNTTLDDAVRAGAWTRAITLPAVTAGLTPSAIGLVGSASAPLFCAAPETITVSRWGREGLETGDWVMKGGQNWWTYARSFKWQPGMGNQFAPYGTGASYQIPASAARWPTGVGIDGAWKGLFGQRIYLP</sequence>
<evidence type="ECO:0000259" key="3">
    <source>
        <dbReference type="Pfam" id="PF25023"/>
    </source>
</evidence>
<dbReference type="Pfam" id="PF25023">
    <property type="entry name" value="TEN_YD-shell"/>
    <property type="match status" value="1"/>
</dbReference>
<keyword evidence="5" id="KW-1185">Reference proteome</keyword>